<dbReference type="PANTHER" id="PTHR34153">
    <property type="entry name" value="SI:CH211-262H13.3-RELATED-RELATED"/>
    <property type="match status" value="1"/>
</dbReference>
<name>A0A8J2K281_9HEXA</name>
<protein>
    <recommendedName>
        <fullName evidence="3">DUF4806 domain-containing protein</fullName>
    </recommendedName>
</protein>
<evidence type="ECO:0000313" key="1">
    <source>
        <dbReference type="EMBL" id="CAG7729839.1"/>
    </source>
</evidence>
<organism evidence="1 2">
    <name type="scientific">Allacma fusca</name>
    <dbReference type="NCBI Taxonomy" id="39272"/>
    <lineage>
        <taxon>Eukaryota</taxon>
        <taxon>Metazoa</taxon>
        <taxon>Ecdysozoa</taxon>
        <taxon>Arthropoda</taxon>
        <taxon>Hexapoda</taxon>
        <taxon>Collembola</taxon>
        <taxon>Symphypleona</taxon>
        <taxon>Sminthuridae</taxon>
        <taxon>Allacma</taxon>
    </lineage>
</organism>
<evidence type="ECO:0008006" key="3">
    <source>
        <dbReference type="Google" id="ProtNLM"/>
    </source>
</evidence>
<reference evidence="1" key="1">
    <citation type="submission" date="2021-06" db="EMBL/GenBank/DDBJ databases">
        <authorList>
            <person name="Hodson N. C."/>
            <person name="Mongue J. A."/>
            <person name="Jaron S. K."/>
        </authorList>
    </citation>
    <scope>NUCLEOTIDE SEQUENCE</scope>
</reference>
<dbReference type="OrthoDB" id="6621698at2759"/>
<evidence type="ECO:0000313" key="2">
    <source>
        <dbReference type="Proteomes" id="UP000708208"/>
    </source>
</evidence>
<comment type="caution">
    <text evidence="1">The sequence shown here is derived from an EMBL/GenBank/DDBJ whole genome shotgun (WGS) entry which is preliminary data.</text>
</comment>
<accession>A0A8J2K281</accession>
<dbReference type="PANTHER" id="PTHR34153:SF2">
    <property type="entry name" value="SI:CH211-262H13.3-RELATED"/>
    <property type="match status" value="1"/>
</dbReference>
<gene>
    <name evidence="1" type="ORF">AFUS01_LOCUS18530</name>
</gene>
<dbReference type="EMBL" id="CAJVCH010185013">
    <property type="protein sequence ID" value="CAG7729839.1"/>
    <property type="molecule type" value="Genomic_DNA"/>
</dbReference>
<proteinExistence type="predicted"/>
<keyword evidence="2" id="KW-1185">Reference proteome</keyword>
<dbReference type="AlphaFoldDB" id="A0A8J2K281"/>
<sequence>MRSNDSRKAITLSNLSKSNVASPSIIPSCSCNADSGENSWTLALPSVSTGEVLVTESSLVQEDIYAELWDRIKNIGGSSYGDCARRILRKLMNDEAVIGFNWKGQQGKHALSSFVLMDIVKKSVQNQFGKKCNENLLR</sequence>
<dbReference type="Proteomes" id="UP000708208">
    <property type="component" value="Unassembled WGS sequence"/>
</dbReference>